<dbReference type="Pfam" id="PF01891">
    <property type="entry name" value="CbiM"/>
    <property type="match status" value="1"/>
</dbReference>
<feature type="transmembrane region" description="Helical" evidence="7">
    <location>
        <begin position="6"/>
        <end position="28"/>
    </location>
</feature>
<dbReference type="OrthoDB" id="9792317at2"/>
<evidence type="ECO:0000256" key="4">
    <source>
        <dbReference type="ARBA" id="ARBA00022692"/>
    </source>
</evidence>
<keyword evidence="5 7" id="KW-1133">Transmembrane helix</keyword>
<dbReference type="AlphaFoldDB" id="A0A1G6D5Q0"/>
<evidence type="ECO:0000313" key="8">
    <source>
        <dbReference type="EMBL" id="SDB40504.1"/>
    </source>
</evidence>
<evidence type="ECO:0000256" key="2">
    <source>
        <dbReference type="ARBA" id="ARBA00022448"/>
    </source>
</evidence>
<reference evidence="8 9" key="1">
    <citation type="submission" date="2016-10" db="EMBL/GenBank/DDBJ databases">
        <authorList>
            <person name="de Groot N.N."/>
        </authorList>
    </citation>
    <scope>NUCLEOTIDE SEQUENCE [LARGE SCALE GENOMIC DNA]</scope>
    <source>
        <strain evidence="8 9">ASO4-2</strain>
    </source>
</reference>
<comment type="subcellular location">
    <subcellularLocation>
        <location evidence="1">Cell membrane</location>
        <topology evidence="1">Multi-pass membrane protein</topology>
    </subcellularLocation>
</comment>
<name>A0A1G6D5Q0_9BACT</name>
<protein>
    <submittedName>
        <fullName evidence="8">Cobalt/nickel transport system permease protein</fullName>
    </submittedName>
</protein>
<dbReference type="Gene3D" id="1.10.1760.20">
    <property type="match status" value="1"/>
</dbReference>
<proteinExistence type="predicted"/>
<evidence type="ECO:0000256" key="3">
    <source>
        <dbReference type="ARBA" id="ARBA00022475"/>
    </source>
</evidence>
<feature type="transmembrane region" description="Helical" evidence="7">
    <location>
        <begin position="128"/>
        <end position="154"/>
    </location>
</feature>
<keyword evidence="9" id="KW-1185">Reference proteome</keyword>
<evidence type="ECO:0000256" key="7">
    <source>
        <dbReference type="SAM" id="Phobius"/>
    </source>
</evidence>
<dbReference type="RefSeq" id="WP_092120722.1">
    <property type="nucleotide sequence ID" value="NZ_FMXO01000010.1"/>
</dbReference>
<dbReference type="PANTHER" id="PTHR34229:SF1">
    <property type="entry name" value="METAL TRANSPORT PROTEIN HI_1621-RELATED"/>
    <property type="match status" value="1"/>
</dbReference>
<dbReference type="InterPro" id="IPR002751">
    <property type="entry name" value="CbiM/NikMN"/>
</dbReference>
<dbReference type="NCBIfam" id="NF004905">
    <property type="entry name" value="PRK06265.1-5"/>
    <property type="match status" value="1"/>
</dbReference>
<gene>
    <name evidence="8" type="ORF">SAMN05660653_01944</name>
</gene>
<evidence type="ECO:0000313" key="9">
    <source>
        <dbReference type="Proteomes" id="UP000198771"/>
    </source>
</evidence>
<keyword evidence="2" id="KW-0813">Transport</keyword>
<organism evidence="8 9">
    <name type="scientific">Desulfonatronum thiosulfatophilum</name>
    <dbReference type="NCBI Taxonomy" id="617002"/>
    <lineage>
        <taxon>Bacteria</taxon>
        <taxon>Pseudomonadati</taxon>
        <taxon>Thermodesulfobacteriota</taxon>
        <taxon>Desulfovibrionia</taxon>
        <taxon>Desulfovibrionales</taxon>
        <taxon>Desulfonatronaceae</taxon>
        <taxon>Desulfonatronum</taxon>
    </lineage>
</organism>
<dbReference type="NCBIfam" id="NF004904">
    <property type="entry name" value="PRK06265.1-4"/>
    <property type="match status" value="1"/>
</dbReference>
<dbReference type="Proteomes" id="UP000198771">
    <property type="component" value="Unassembled WGS sequence"/>
</dbReference>
<evidence type="ECO:0000256" key="1">
    <source>
        <dbReference type="ARBA" id="ARBA00004651"/>
    </source>
</evidence>
<accession>A0A1G6D5Q0</accession>
<feature type="transmembrane region" description="Helical" evidence="7">
    <location>
        <begin position="35"/>
        <end position="56"/>
    </location>
</feature>
<dbReference type="GO" id="GO:0000041">
    <property type="term" value="P:transition metal ion transport"/>
    <property type="evidence" value="ECO:0007669"/>
    <property type="project" value="InterPro"/>
</dbReference>
<feature type="transmembrane region" description="Helical" evidence="7">
    <location>
        <begin position="68"/>
        <end position="90"/>
    </location>
</feature>
<sequence length="208" mass="21112">MHIAEGILSAPVLALGAATTVTGLWIGLRRLDEQRLIMAAALAAVFFIGSLIHVPLGPGSVHLLLNGLAGLLLGWAAFPVIFTGLLLQALLFQFGGLLVLGVNTCTVALPAILCGVVLRGFLARGGTAALTAGFAAGSCAVLGTALLAGTALTLTDQGYLTAAKLVVLAHLPVAIIEGVMAMFVVGLLGRTRPDLLTHPTQYTGGTPC</sequence>
<dbReference type="STRING" id="617002.SAMN05660653_01944"/>
<evidence type="ECO:0000256" key="5">
    <source>
        <dbReference type="ARBA" id="ARBA00022989"/>
    </source>
</evidence>
<dbReference type="EMBL" id="FMXO01000010">
    <property type="protein sequence ID" value="SDB40504.1"/>
    <property type="molecule type" value="Genomic_DNA"/>
</dbReference>
<feature type="transmembrane region" description="Helical" evidence="7">
    <location>
        <begin position="166"/>
        <end position="189"/>
    </location>
</feature>
<dbReference type="PANTHER" id="PTHR34229">
    <property type="entry name" value="METAL TRANSPORT PROTEIN HI_1621-RELATED"/>
    <property type="match status" value="1"/>
</dbReference>
<keyword evidence="4 7" id="KW-0812">Transmembrane</keyword>
<dbReference type="GO" id="GO:0005886">
    <property type="term" value="C:plasma membrane"/>
    <property type="evidence" value="ECO:0007669"/>
    <property type="project" value="UniProtKB-SubCell"/>
</dbReference>
<keyword evidence="6 7" id="KW-0472">Membrane</keyword>
<feature type="transmembrane region" description="Helical" evidence="7">
    <location>
        <begin position="97"/>
        <end position="122"/>
    </location>
</feature>
<evidence type="ECO:0000256" key="6">
    <source>
        <dbReference type="ARBA" id="ARBA00023136"/>
    </source>
</evidence>
<keyword evidence="3" id="KW-1003">Cell membrane</keyword>